<evidence type="ECO:0000313" key="3">
    <source>
        <dbReference type="Proteomes" id="UP000238164"/>
    </source>
</evidence>
<feature type="region of interest" description="Disordered" evidence="1">
    <location>
        <begin position="220"/>
        <end position="240"/>
    </location>
</feature>
<dbReference type="AlphaFoldDB" id="A0A2N9JH43"/>
<feature type="region of interest" description="Disordered" evidence="1">
    <location>
        <begin position="253"/>
        <end position="275"/>
    </location>
</feature>
<keyword evidence="3" id="KW-1185">Reference proteome</keyword>
<name>A0A2N9JH43_9ACTN</name>
<protein>
    <submittedName>
        <fullName evidence="2">Uncharacterized protein</fullName>
    </submittedName>
</protein>
<dbReference type="Proteomes" id="UP000238164">
    <property type="component" value="Chromosome 1"/>
</dbReference>
<dbReference type="EMBL" id="LT985188">
    <property type="protein sequence ID" value="SPD87424.1"/>
    <property type="molecule type" value="Genomic_DNA"/>
</dbReference>
<evidence type="ECO:0000313" key="2">
    <source>
        <dbReference type="EMBL" id="SPD87424.1"/>
    </source>
</evidence>
<proteinExistence type="predicted"/>
<feature type="compositionally biased region" description="Low complexity" evidence="1">
    <location>
        <begin position="253"/>
        <end position="266"/>
    </location>
</feature>
<feature type="compositionally biased region" description="Polar residues" evidence="1">
    <location>
        <begin position="31"/>
        <end position="49"/>
    </location>
</feature>
<reference evidence="2 3" key="1">
    <citation type="submission" date="2018-02" db="EMBL/GenBank/DDBJ databases">
        <authorList>
            <person name="Cohen D.B."/>
            <person name="Kent A.D."/>
        </authorList>
    </citation>
    <scope>NUCLEOTIDE SEQUENCE [LARGE SCALE GENOMIC DNA]</scope>
    <source>
        <strain evidence="2">1</strain>
    </source>
</reference>
<gene>
    <name evidence="2" type="ORF">MPLG2_2394</name>
</gene>
<sequence length="275" mass="28098">MTQPPSPYEGAPAAQNPDAVDSGDRYRPDDTSQPSMKDSTTESSKNTVATEAGKVAETGVQAAKDVAGTAKQEASNVVAETKQQARSLFESVRDEVAAQGGTQQQRLAASLHSISEELGGLASGSQQPGPVTDLVEQAARKSGEFAEWLEGHEPADLLKEVQSFARRRPVAFLALCGLAGVIAGRIARGAAAANTELDSGSNDRGLSRLADVNASTDGAGAGYSDLITSPEVGAGDSLGTRFDDPARAAYDAGVGSAAADDPADGGPSIRTGEVR</sequence>
<feature type="region of interest" description="Disordered" evidence="1">
    <location>
        <begin position="1"/>
        <end position="57"/>
    </location>
</feature>
<organism evidence="2 3">
    <name type="scientific">Micropruina glycogenica</name>
    <dbReference type="NCBI Taxonomy" id="75385"/>
    <lineage>
        <taxon>Bacteria</taxon>
        <taxon>Bacillati</taxon>
        <taxon>Actinomycetota</taxon>
        <taxon>Actinomycetes</taxon>
        <taxon>Propionibacteriales</taxon>
        <taxon>Nocardioidaceae</taxon>
        <taxon>Micropruina</taxon>
    </lineage>
</organism>
<dbReference type="KEGG" id="mgg:MPLG2_2394"/>
<evidence type="ECO:0000256" key="1">
    <source>
        <dbReference type="SAM" id="MobiDB-lite"/>
    </source>
</evidence>
<accession>A0A2N9JH43</accession>